<feature type="transmembrane region" description="Helical" evidence="1">
    <location>
        <begin position="123"/>
        <end position="145"/>
    </location>
</feature>
<evidence type="ECO:0000256" key="1">
    <source>
        <dbReference type="SAM" id="Phobius"/>
    </source>
</evidence>
<feature type="transmembrane region" description="Helical" evidence="1">
    <location>
        <begin position="31"/>
        <end position="48"/>
    </location>
</feature>
<sequence>MHSAIEYRIINLIYKSISRCDILSFYTKSKLFFFFRVAGSSFSLYLLICQQNNFIIFLAIFTCFICCVLDKAWFSRQLAIPPFEFRDSKLACDNRRKHQRKWMLFCLNFLGRPCSDAYPDQHVLLSLAVIALLYVLGFFFVCYVTRVLVSFHTAKCHS</sequence>
<protein>
    <submittedName>
        <fullName evidence="2">Uncharacterized protein</fullName>
    </submittedName>
</protein>
<dbReference type="EMBL" id="GBXM01011505">
    <property type="protein sequence ID" value="JAH97072.1"/>
    <property type="molecule type" value="Transcribed_RNA"/>
</dbReference>
<proteinExistence type="predicted"/>
<reference evidence="2" key="2">
    <citation type="journal article" date="2015" name="Fish Shellfish Immunol.">
        <title>Early steps in the European eel (Anguilla anguilla)-Vibrio vulnificus interaction in the gills: Role of the RtxA13 toxin.</title>
        <authorList>
            <person name="Callol A."/>
            <person name="Pajuelo D."/>
            <person name="Ebbesson L."/>
            <person name="Teles M."/>
            <person name="MacKenzie S."/>
            <person name="Amaro C."/>
        </authorList>
    </citation>
    <scope>NUCLEOTIDE SEQUENCE</scope>
</reference>
<feature type="transmembrane region" description="Helical" evidence="1">
    <location>
        <begin position="55"/>
        <end position="74"/>
    </location>
</feature>
<dbReference type="AlphaFoldDB" id="A0A0E9X2V9"/>
<organism evidence="2">
    <name type="scientific">Anguilla anguilla</name>
    <name type="common">European freshwater eel</name>
    <name type="synonym">Muraena anguilla</name>
    <dbReference type="NCBI Taxonomy" id="7936"/>
    <lineage>
        <taxon>Eukaryota</taxon>
        <taxon>Metazoa</taxon>
        <taxon>Chordata</taxon>
        <taxon>Craniata</taxon>
        <taxon>Vertebrata</taxon>
        <taxon>Euteleostomi</taxon>
        <taxon>Actinopterygii</taxon>
        <taxon>Neopterygii</taxon>
        <taxon>Teleostei</taxon>
        <taxon>Anguilliformes</taxon>
        <taxon>Anguillidae</taxon>
        <taxon>Anguilla</taxon>
    </lineage>
</organism>
<keyword evidence="1" id="KW-0472">Membrane</keyword>
<keyword evidence="1" id="KW-1133">Transmembrane helix</keyword>
<evidence type="ECO:0000313" key="2">
    <source>
        <dbReference type="EMBL" id="JAH97072.1"/>
    </source>
</evidence>
<accession>A0A0E9X2V9</accession>
<reference evidence="2" key="1">
    <citation type="submission" date="2014-11" db="EMBL/GenBank/DDBJ databases">
        <authorList>
            <person name="Amaro Gonzalez C."/>
        </authorList>
    </citation>
    <scope>NUCLEOTIDE SEQUENCE</scope>
</reference>
<keyword evidence="1" id="KW-0812">Transmembrane</keyword>
<name>A0A0E9X2V9_ANGAN</name>